<dbReference type="GO" id="GO:0016020">
    <property type="term" value="C:membrane"/>
    <property type="evidence" value="ECO:0007669"/>
    <property type="project" value="UniProtKB-SubCell"/>
</dbReference>
<dbReference type="PROSITE" id="PS00211">
    <property type="entry name" value="ABC_TRANSPORTER_1"/>
    <property type="match status" value="1"/>
</dbReference>
<dbReference type="InterPro" id="IPR050173">
    <property type="entry name" value="ABC_transporter_C-like"/>
</dbReference>
<dbReference type="SMART" id="SM00382">
    <property type="entry name" value="AAA"/>
    <property type="match status" value="1"/>
</dbReference>
<dbReference type="OrthoDB" id="6500128at2759"/>
<dbReference type="Gene3D" id="3.40.50.300">
    <property type="entry name" value="P-loop containing nucleotide triphosphate hydrolases"/>
    <property type="match status" value="1"/>
</dbReference>
<dbReference type="AlphaFoldDB" id="A0A5N6YYK1"/>
<dbReference type="GO" id="GO:0042626">
    <property type="term" value="F:ATPase-coupled transmembrane transporter activity"/>
    <property type="evidence" value="ECO:0007669"/>
    <property type="project" value="TreeGrafter"/>
</dbReference>
<evidence type="ECO:0000256" key="6">
    <source>
        <dbReference type="ARBA" id="ARBA00022989"/>
    </source>
</evidence>
<proteinExistence type="predicted"/>
<reference evidence="11" key="1">
    <citation type="submission" date="2019-04" db="EMBL/GenBank/DDBJ databases">
        <title>Friends and foes A comparative genomics studyof 23 Aspergillus species from section Flavi.</title>
        <authorList>
            <consortium name="DOE Joint Genome Institute"/>
            <person name="Kjaerbolling I."/>
            <person name="Vesth T."/>
            <person name="Frisvad J.C."/>
            <person name="Nybo J.L."/>
            <person name="Theobald S."/>
            <person name="Kildgaard S."/>
            <person name="Isbrandt T."/>
            <person name="Kuo A."/>
            <person name="Sato A."/>
            <person name="Lyhne E.K."/>
            <person name="Kogle M.E."/>
            <person name="Wiebenga A."/>
            <person name="Kun R.S."/>
            <person name="Lubbers R.J."/>
            <person name="Makela M.R."/>
            <person name="Barry K."/>
            <person name="Chovatia M."/>
            <person name="Clum A."/>
            <person name="Daum C."/>
            <person name="Haridas S."/>
            <person name="He G."/>
            <person name="LaButti K."/>
            <person name="Lipzen A."/>
            <person name="Mondo S."/>
            <person name="Riley R."/>
            <person name="Salamov A."/>
            <person name="Simmons B.A."/>
            <person name="Magnuson J.K."/>
            <person name="Henrissat B."/>
            <person name="Mortensen U.H."/>
            <person name="Larsen T.O."/>
            <person name="Devries R.P."/>
            <person name="Grigoriev I.V."/>
            <person name="Machida M."/>
            <person name="Baker S.E."/>
            <person name="Andersen M.R."/>
        </authorList>
    </citation>
    <scope>NUCLEOTIDE SEQUENCE [LARGE SCALE GENOMIC DNA]</scope>
    <source>
        <strain evidence="11">CBS 553.77</strain>
    </source>
</reference>
<name>A0A5N6YYK1_9EURO</name>
<evidence type="ECO:0000256" key="1">
    <source>
        <dbReference type="ARBA" id="ARBA00004141"/>
    </source>
</evidence>
<evidence type="ECO:0000256" key="2">
    <source>
        <dbReference type="ARBA" id="ARBA00022448"/>
    </source>
</evidence>
<keyword evidence="10" id="KW-0378">Hydrolase</keyword>
<dbReference type="InterPro" id="IPR027417">
    <property type="entry name" value="P-loop_NTPase"/>
</dbReference>
<feature type="region of interest" description="Disordered" evidence="8">
    <location>
        <begin position="34"/>
        <end position="55"/>
    </location>
</feature>
<evidence type="ECO:0000256" key="8">
    <source>
        <dbReference type="SAM" id="MobiDB-lite"/>
    </source>
</evidence>
<keyword evidence="6" id="KW-1133">Transmembrane helix</keyword>
<evidence type="ECO:0000256" key="3">
    <source>
        <dbReference type="ARBA" id="ARBA00022692"/>
    </source>
</evidence>
<evidence type="ECO:0000256" key="4">
    <source>
        <dbReference type="ARBA" id="ARBA00022741"/>
    </source>
</evidence>
<keyword evidence="5" id="KW-0067">ATP-binding</keyword>
<evidence type="ECO:0000256" key="7">
    <source>
        <dbReference type="ARBA" id="ARBA00023136"/>
    </source>
</evidence>
<dbReference type="FunFam" id="3.40.50.300:FF:000630">
    <property type="entry name" value="ATP-binding cassette (ABC) transporter, putative"/>
    <property type="match status" value="1"/>
</dbReference>
<evidence type="ECO:0000256" key="5">
    <source>
        <dbReference type="ARBA" id="ARBA00022840"/>
    </source>
</evidence>
<dbReference type="InterPro" id="IPR017871">
    <property type="entry name" value="ABC_transporter-like_CS"/>
</dbReference>
<gene>
    <name evidence="10" type="ORF">BDV28DRAFT_159980</name>
</gene>
<organism evidence="10 11">
    <name type="scientific">Aspergillus coremiiformis</name>
    <dbReference type="NCBI Taxonomy" id="138285"/>
    <lineage>
        <taxon>Eukaryota</taxon>
        <taxon>Fungi</taxon>
        <taxon>Dikarya</taxon>
        <taxon>Ascomycota</taxon>
        <taxon>Pezizomycotina</taxon>
        <taxon>Eurotiomycetes</taxon>
        <taxon>Eurotiomycetidae</taxon>
        <taxon>Eurotiales</taxon>
        <taxon>Aspergillaceae</taxon>
        <taxon>Aspergillus</taxon>
        <taxon>Aspergillus subgen. Circumdati</taxon>
    </lineage>
</organism>
<evidence type="ECO:0000313" key="10">
    <source>
        <dbReference type="EMBL" id="KAE8350023.1"/>
    </source>
</evidence>
<keyword evidence="11" id="KW-1185">Reference proteome</keyword>
<dbReference type="PROSITE" id="PS50893">
    <property type="entry name" value="ABC_TRANSPORTER_2"/>
    <property type="match status" value="1"/>
</dbReference>
<feature type="domain" description="ABC transporter" evidence="9">
    <location>
        <begin position="59"/>
        <end position="298"/>
    </location>
</feature>
<accession>A0A5N6YYK1</accession>
<dbReference type="PANTHER" id="PTHR24223">
    <property type="entry name" value="ATP-BINDING CASSETTE SUB-FAMILY C"/>
    <property type="match status" value="1"/>
</dbReference>
<dbReference type="CDD" id="cd03244">
    <property type="entry name" value="ABCC_MRP_domain2"/>
    <property type="match status" value="1"/>
</dbReference>
<keyword evidence="7" id="KW-0472">Membrane</keyword>
<comment type="subcellular location">
    <subcellularLocation>
        <location evidence="1">Membrane</location>
        <topology evidence="1">Multi-pass membrane protein</topology>
    </subcellularLocation>
</comment>
<keyword evidence="4" id="KW-0547">Nucleotide-binding</keyword>
<dbReference type="InterPro" id="IPR003439">
    <property type="entry name" value="ABC_transporter-like_ATP-bd"/>
</dbReference>
<keyword evidence="2" id="KW-0813">Transport</keyword>
<evidence type="ECO:0000313" key="11">
    <source>
        <dbReference type="Proteomes" id="UP000327118"/>
    </source>
</evidence>
<dbReference type="Pfam" id="PF00005">
    <property type="entry name" value="ABC_tran"/>
    <property type="match status" value="1"/>
</dbReference>
<dbReference type="GO" id="GO:0016887">
    <property type="term" value="F:ATP hydrolysis activity"/>
    <property type="evidence" value="ECO:0007669"/>
    <property type="project" value="InterPro"/>
</dbReference>
<dbReference type="PANTHER" id="PTHR24223:SF399">
    <property type="entry name" value="ABC TRANSPORTER ATNG"/>
    <property type="match status" value="1"/>
</dbReference>
<protein>
    <submittedName>
        <fullName evidence="10">P-loop containing nucleoside triphosphate hydrolase protein</fullName>
    </submittedName>
</protein>
<dbReference type="EMBL" id="ML739253">
    <property type="protein sequence ID" value="KAE8350023.1"/>
    <property type="molecule type" value="Genomic_DNA"/>
</dbReference>
<sequence length="301" mass="32954">MITLGQILSELIQNWTLLETSLGAIARIKNFAEDTPSEERNSNVQAQEPPPEWPQDGEIAFVDTGIAYDCSEGTKPVLNGIRLHLGAGKKVGLCGKTGSGKSSLALSLLRLNEIVSGQILIGGQDITLLSRSLIRQRISCLSQEPFLFPGTIRQNADPLNILASQDIVDVLQCVGVWDALLAHHDGHGETVLDVKLNESVLSQGQRQLFCLARALLKKTKILILDEPTSSLDTETDAKVQKVIRESFRDCTVIMVAHRIYTLLDFDQVAVLDSGRIVEAGHPRKLLCRPDGAFTKLLELES</sequence>
<evidence type="ECO:0000259" key="9">
    <source>
        <dbReference type="PROSITE" id="PS50893"/>
    </source>
</evidence>
<dbReference type="Proteomes" id="UP000327118">
    <property type="component" value="Unassembled WGS sequence"/>
</dbReference>
<dbReference type="InterPro" id="IPR003593">
    <property type="entry name" value="AAA+_ATPase"/>
</dbReference>
<dbReference type="GO" id="GO:0005524">
    <property type="term" value="F:ATP binding"/>
    <property type="evidence" value="ECO:0007669"/>
    <property type="project" value="UniProtKB-KW"/>
</dbReference>
<keyword evidence="3" id="KW-0812">Transmembrane</keyword>
<dbReference type="SUPFAM" id="SSF52540">
    <property type="entry name" value="P-loop containing nucleoside triphosphate hydrolases"/>
    <property type="match status" value="1"/>
</dbReference>